<evidence type="ECO:0000259" key="1">
    <source>
        <dbReference type="PROSITE" id="PS51182"/>
    </source>
</evidence>
<dbReference type="AlphaFoldDB" id="A0A7K7AGC5"/>
<dbReference type="PANTHER" id="PTHR45734">
    <property type="entry name" value="TENSIN"/>
    <property type="match status" value="1"/>
</dbReference>
<dbReference type="InterPro" id="IPR035892">
    <property type="entry name" value="C2_domain_sf"/>
</dbReference>
<feature type="non-terminal residue" evidence="2">
    <location>
        <position position="97"/>
    </location>
</feature>
<dbReference type="PROSITE" id="PS51182">
    <property type="entry name" value="C2_TENSIN"/>
    <property type="match status" value="1"/>
</dbReference>
<sequence>VPRPPQVKCYHKQRGGAQRAGVFRVQFHTCTVHGAQLRFGKDELDEAWRGAGRARGWRGGHEPCARPHLPIAPPDERFPFEASVEFIFSSGPEKIKG</sequence>
<organism evidence="2 3">
    <name type="scientific">Nothoprocta pentlandii</name>
    <dbReference type="NCBI Taxonomy" id="2585814"/>
    <lineage>
        <taxon>Eukaryota</taxon>
        <taxon>Metazoa</taxon>
        <taxon>Chordata</taxon>
        <taxon>Craniata</taxon>
        <taxon>Vertebrata</taxon>
        <taxon>Euteleostomi</taxon>
        <taxon>Archelosauria</taxon>
        <taxon>Archosauria</taxon>
        <taxon>Dinosauria</taxon>
        <taxon>Saurischia</taxon>
        <taxon>Theropoda</taxon>
        <taxon>Coelurosauria</taxon>
        <taxon>Aves</taxon>
        <taxon>Palaeognathae</taxon>
        <taxon>Tinamiformes</taxon>
        <taxon>Tinamidae</taxon>
        <taxon>Nothoprocta</taxon>
    </lineage>
</organism>
<dbReference type="GO" id="GO:0005925">
    <property type="term" value="C:focal adhesion"/>
    <property type="evidence" value="ECO:0007669"/>
    <property type="project" value="TreeGrafter"/>
</dbReference>
<name>A0A7K7AGC5_9AVES</name>
<accession>A0A7K7AGC5</accession>
<reference evidence="2 3" key="1">
    <citation type="submission" date="2019-09" db="EMBL/GenBank/DDBJ databases">
        <title>Bird 10,000 Genomes (B10K) Project - Family phase.</title>
        <authorList>
            <person name="Zhang G."/>
        </authorList>
    </citation>
    <scope>NUCLEOTIDE SEQUENCE [LARGE SCALE GENOMIC DNA]</scope>
    <source>
        <strain evidence="2">B10K-MSB-04</strain>
    </source>
</reference>
<gene>
    <name evidence="2" type="primary">Tns2</name>
    <name evidence="2" type="ORF">NOTPEN_R14300</name>
</gene>
<feature type="non-terminal residue" evidence="2">
    <location>
        <position position="1"/>
    </location>
</feature>
<keyword evidence="3" id="KW-1185">Reference proteome</keyword>
<dbReference type="GO" id="GO:0004725">
    <property type="term" value="F:protein tyrosine phosphatase activity"/>
    <property type="evidence" value="ECO:0007669"/>
    <property type="project" value="TreeGrafter"/>
</dbReference>
<feature type="domain" description="C2 tensin-type" evidence="1">
    <location>
        <begin position="1"/>
        <end position="91"/>
    </location>
</feature>
<dbReference type="InterPro" id="IPR014020">
    <property type="entry name" value="Tensin_C2-dom"/>
</dbReference>
<dbReference type="InterPro" id="IPR051484">
    <property type="entry name" value="Tensin_PTEN_phosphatase"/>
</dbReference>
<comment type="caution">
    <text evidence="2">The sequence shown here is derived from an EMBL/GenBank/DDBJ whole genome shotgun (WGS) entry which is preliminary data.</text>
</comment>
<dbReference type="Gene3D" id="2.60.40.1110">
    <property type="match status" value="1"/>
</dbReference>
<dbReference type="Proteomes" id="UP000538817">
    <property type="component" value="Unassembled WGS sequence"/>
</dbReference>
<protein>
    <submittedName>
        <fullName evidence="2">TNS2 protein</fullName>
    </submittedName>
</protein>
<dbReference type="PANTHER" id="PTHR45734:SF1">
    <property type="entry name" value="TENSIN-2"/>
    <property type="match status" value="1"/>
</dbReference>
<evidence type="ECO:0000313" key="2">
    <source>
        <dbReference type="EMBL" id="NWX94799.1"/>
    </source>
</evidence>
<proteinExistence type="predicted"/>
<evidence type="ECO:0000313" key="3">
    <source>
        <dbReference type="Proteomes" id="UP000538817"/>
    </source>
</evidence>
<dbReference type="Pfam" id="PF10409">
    <property type="entry name" value="PTEN_C2"/>
    <property type="match status" value="1"/>
</dbReference>
<dbReference type="SUPFAM" id="SSF49562">
    <property type="entry name" value="C2 domain (Calcium/lipid-binding domain, CaLB)"/>
    <property type="match status" value="1"/>
</dbReference>
<dbReference type="EMBL" id="VZSG01004937">
    <property type="protein sequence ID" value="NWX94799.1"/>
    <property type="molecule type" value="Genomic_DNA"/>
</dbReference>